<sequence length="242" mass="26404">MSNLFLLGSGGAAFWFVIMMLDNGYGLRTLLAAARGGRGRETDGDMELQNLARDYFLQGYAFSPGISHLAVGLAIGALIGFLGGLASWNPRSPFLFGEFVCVAVLGLLVLFKPRKSRQELLKTLAASHGGNHALQKRMSGILLDRPARWADVVTLAPSWVGIGFLLLPIARMAALDFPDLWQSLHSQSTLTIWILGLANLFSLPIFLGFSLIGLFPWPVGATVQSRYYPLLVLERDLNRKSG</sequence>
<proteinExistence type="predicted"/>
<accession>A0ACD5HJ19</accession>
<dbReference type="Proteomes" id="UP001195965">
    <property type="component" value="Chromosome"/>
</dbReference>
<organism evidence="1 2">
    <name type="scientific">Acidithiobacillus montserratensis</name>
    <dbReference type="NCBI Taxonomy" id="2729135"/>
    <lineage>
        <taxon>Bacteria</taxon>
        <taxon>Pseudomonadati</taxon>
        <taxon>Pseudomonadota</taxon>
        <taxon>Acidithiobacillia</taxon>
        <taxon>Acidithiobacillales</taxon>
        <taxon>Acidithiobacillaceae</taxon>
        <taxon>Acidithiobacillus</taxon>
    </lineage>
</organism>
<protein>
    <submittedName>
        <fullName evidence="1">Uncharacterized protein</fullName>
    </submittedName>
</protein>
<gene>
    <name evidence="1" type="ORF">HHS34_005525</name>
</gene>
<evidence type="ECO:0000313" key="1">
    <source>
        <dbReference type="EMBL" id="XRI74653.1"/>
    </source>
</evidence>
<evidence type="ECO:0000313" key="2">
    <source>
        <dbReference type="Proteomes" id="UP001195965"/>
    </source>
</evidence>
<dbReference type="EMBL" id="CP127526">
    <property type="protein sequence ID" value="XRI74653.1"/>
    <property type="molecule type" value="Genomic_DNA"/>
</dbReference>
<reference evidence="1 2" key="1">
    <citation type="journal article" date="2021" name="ISME J.">
        <title>Genomic evolution of the class Acidithiobacillia: deep-branching Proteobacteria living in extreme acidic conditions.</title>
        <authorList>
            <person name="Moya-Beltran A."/>
            <person name="Beard S."/>
            <person name="Rojas-Villalobos C."/>
            <person name="Issotta F."/>
            <person name="Gallardo Y."/>
            <person name="Ulloa R."/>
            <person name="Giaveno A."/>
            <person name="Degli Esposti M."/>
            <person name="Johnson D.B."/>
            <person name="Quatrini R."/>
        </authorList>
    </citation>
    <scope>NUCLEOTIDE SEQUENCE [LARGE SCALE GENOMIC DNA]</scope>
    <source>
        <strain evidence="1 2">GG1-14</strain>
    </source>
</reference>
<keyword evidence="2" id="KW-1185">Reference proteome</keyword>
<name>A0ACD5HJ19_9PROT</name>